<keyword evidence="2" id="KW-1003">Cell membrane</keyword>
<keyword evidence="8 10" id="KW-0675">Receptor</keyword>
<dbReference type="PANTHER" id="PTHR21137">
    <property type="entry name" value="ODORANT RECEPTOR"/>
    <property type="match status" value="1"/>
</dbReference>
<evidence type="ECO:0000256" key="6">
    <source>
        <dbReference type="ARBA" id="ARBA00022989"/>
    </source>
</evidence>
<comment type="subcellular location">
    <subcellularLocation>
        <location evidence="1 10">Cell membrane</location>
        <topology evidence="1 10">Multi-pass membrane protein</topology>
    </subcellularLocation>
</comment>
<evidence type="ECO:0000256" key="9">
    <source>
        <dbReference type="ARBA" id="ARBA00023224"/>
    </source>
</evidence>
<feature type="transmembrane region" description="Helical" evidence="10">
    <location>
        <begin position="70"/>
        <end position="89"/>
    </location>
</feature>
<keyword evidence="5 10" id="KW-0552">Olfaction</keyword>
<comment type="similarity">
    <text evidence="10">Belongs to the insect chemoreceptor superfamily. Heteromeric odorant receptor channel (TC 1.A.69) family.</text>
</comment>
<dbReference type="GO" id="GO:0005886">
    <property type="term" value="C:plasma membrane"/>
    <property type="evidence" value="ECO:0007669"/>
    <property type="project" value="UniProtKB-SubCell"/>
</dbReference>
<comment type="caution">
    <text evidence="11">The sequence shown here is derived from an EMBL/GenBank/DDBJ whole genome shotgun (WGS) entry which is preliminary data.</text>
</comment>
<dbReference type="OrthoDB" id="6617147at2759"/>
<evidence type="ECO:0000256" key="10">
    <source>
        <dbReference type="RuleBase" id="RU351113"/>
    </source>
</evidence>
<dbReference type="AlphaFoldDB" id="A0A8J2H7E9"/>
<evidence type="ECO:0000256" key="5">
    <source>
        <dbReference type="ARBA" id="ARBA00022725"/>
    </source>
</evidence>
<feature type="transmembrane region" description="Helical" evidence="10">
    <location>
        <begin position="30"/>
        <end position="50"/>
    </location>
</feature>
<dbReference type="EMBL" id="CAJNRD030001118">
    <property type="protein sequence ID" value="CAG5081939.1"/>
    <property type="molecule type" value="Genomic_DNA"/>
</dbReference>
<reference evidence="11" key="1">
    <citation type="submission" date="2021-04" db="EMBL/GenBank/DDBJ databases">
        <authorList>
            <person name="Chebbi M.A.C M."/>
        </authorList>
    </citation>
    <scope>NUCLEOTIDE SEQUENCE</scope>
</reference>
<dbReference type="Pfam" id="PF02949">
    <property type="entry name" value="7tm_6"/>
    <property type="match status" value="1"/>
</dbReference>
<dbReference type="InterPro" id="IPR004117">
    <property type="entry name" value="7tm6_olfct_rcpt"/>
</dbReference>
<keyword evidence="9 10" id="KW-0807">Transducer</keyword>
<evidence type="ECO:0000256" key="8">
    <source>
        <dbReference type="ARBA" id="ARBA00023170"/>
    </source>
</evidence>
<proteinExistence type="inferred from homology"/>
<evidence type="ECO:0000256" key="7">
    <source>
        <dbReference type="ARBA" id="ARBA00023136"/>
    </source>
</evidence>
<keyword evidence="6 10" id="KW-1133">Transmembrane helix</keyword>
<evidence type="ECO:0000256" key="3">
    <source>
        <dbReference type="ARBA" id="ARBA00022606"/>
    </source>
</evidence>
<sequence>MFPRRSTEDQKDLKEGLKVFTWTMKTSKLIGLWPLAPNNFVFVITFVYFSTFMILEYMDLFFSITDIDQVLNNLFVNLTFTHIFIRGLLLKRHINKLGGVIEEMIQDFNVKTFKQSSEVKVFMSYINSARFFVKFTIIFMIMSIYPYFLKPLSAEQDLGKANQNTNETIEYILPYPTYVVFKINDSNTYMWTYMAYVPITYIHGCCHATVECTLITLIFYLRAKLVILAERINELNSIAGVWKIELENIITEHSKILKFGGTVIDAYSSSLMVYMLSASILVCIIGYKILLNFLTGPDSEVVQMVVYLCTTYLIISVFCVVSERLSAESNQISEAFWSCYWYDKPPKTVKNIIFCIARSQTPLALKIGKFSYFGNDTLTVLTKTSMGYLSVLRHFLMTE</sequence>
<evidence type="ECO:0000256" key="4">
    <source>
        <dbReference type="ARBA" id="ARBA00022692"/>
    </source>
</evidence>
<keyword evidence="7 10" id="KW-0472">Membrane</keyword>
<keyword evidence="4 10" id="KW-0812">Transmembrane</keyword>
<feature type="transmembrane region" description="Helical" evidence="10">
    <location>
        <begin position="131"/>
        <end position="148"/>
    </location>
</feature>
<accession>A0A8J2H7E9</accession>
<evidence type="ECO:0000256" key="2">
    <source>
        <dbReference type="ARBA" id="ARBA00022475"/>
    </source>
</evidence>
<dbReference type="Proteomes" id="UP000786811">
    <property type="component" value="Unassembled WGS sequence"/>
</dbReference>
<gene>
    <name evidence="11" type="ORF">HICCMSTLAB_LOCUS3417</name>
</gene>
<feature type="transmembrane region" description="Helical" evidence="10">
    <location>
        <begin position="302"/>
        <end position="321"/>
    </location>
</feature>
<organism evidence="11 12">
    <name type="scientific">Cotesia congregata</name>
    <name type="common">Parasitoid wasp</name>
    <name type="synonym">Apanteles congregatus</name>
    <dbReference type="NCBI Taxonomy" id="51543"/>
    <lineage>
        <taxon>Eukaryota</taxon>
        <taxon>Metazoa</taxon>
        <taxon>Ecdysozoa</taxon>
        <taxon>Arthropoda</taxon>
        <taxon>Hexapoda</taxon>
        <taxon>Insecta</taxon>
        <taxon>Pterygota</taxon>
        <taxon>Neoptera</taxon>
        <taxon>Endopterygota</taxon>
        <taxon>Hymenoptera</taxon>
        <taxon>Apocrita</taxon>
        <taxon>Ichneumonoidea</taxon>
        <taxon>Braconidae</taxon>
        <taxon>Microgastrinae</taxon>
        <taxon>Cotesia</taxon>
    </lineage>
</organism>
<comment type="caution">
    <text evidence="10">Lacks conserved residue(s) required for the propagation of feature annotation.</text>
</comment>
<feature type="transmembrane region" description="Helical" evidence="10">
    <location>
        <begin position="271"/>
        <end position="290"/>
    </location>
</feature>
<dbReference type="GO" id="GO:0005549">
    <property type="term" value="F:odorant binding"/>
    <property type="evidence" value="ECO:0007669"/>
    <property type="project" value="InterPro"/>
</dbReference>
<dbReference type="GO" id="GO:0007165">
    <property type="term" value="P:signal transduction"/>
    <property type="evidence" value="ECO:0007669"/>
    <property type="project" value="UniProtKB-KW"/>
</dbReference>
<keyword evidence="12" id="KW-1185">Reference proteome</keyword>
<keyword evidence="3 10" id="KW-0716">Sensory transduction</keyword>
<evidence type="ECO:0000256" key="1">
    <source>
        <dbReference type="ARBA" id="ARBA00004651"/>
    </source>
</evidence>
<dbReference type="PANTHER" id="PTHR21137:SF35">
    <property type="entry name" value="ODORANT RECEPTOR 19A-RELATED"/>
    <property type="match status" value="1"/>
</dbReference>
<protein>
    <recommendedName>
        <fullName evidence="10">Odorant receptor</fullName>
    </recommendedName>
</protein>
<name>A0A8J2H7E9_COTCN</name>
<evidence type="ECO:0000313" key="11">
    <source>
        <dbReference type="EMBL" id="CAG5081939.1"/>
    </source>
</evidence>
<feature type="transmembrane region" description="Helical" evidence="10">
    <location>
        <begin position="199"/>
        <end position="221"/>
    </location>
</feature>
<evidence type="ECO:0000313" key="12">
    <source>
        <dbReference type="Proteomes" id="UP000786811"/>
    </source>
</evidence>
<dbReference type="GO" id="GO:0004984">
    <property type="term" value="F:olfactory receptor activity"/>
    <property type="evidence" value="ECO:0007669"/>
    <property type="project" value="InterPro"/>
</dbReference>